<dbReference type="Pfam" id="PF02463">
    <property type="entry name" value="SMC_N"/>
    <property type="match status" value="1"/>
</dbReference>
<dbReference type="NCBIfam" id="TIGR00611">
    <property type="entry name" value="recf"/>
    <property type="match status" value="1"/>
</dbReference>
<dbReference type="GO" id="GO:0006302">
    <property type="term" value="P:double-strand break repair"/>
    <property type="evidence" value="ECO:0007669"/>
    <property type="project" value="TreeGrafter"/>
</dbReference>
<dbReference type="InterPro" id="IPR003395">
    <property type="entry name" value="RecF/RecN/SMC_N"/>
</dbReference>
<evidence type="ECO:0000259" key="14">
    <source>
        <dbReference type="Pfam" id="PF02463"/>
    </source>
</evidence>
<evidence type="ECO:0000256" key="3">
    <source>
        <dbReference type="ARBA" id="ARBA00020170"/>
    </source>
</evidence>
<dbReference type="EMBL" id="VBSP01000004">
    <property type="protein sequence ID" value="TLQ49053.1"/>
    <property type="molecule type" value="Genomic_DNA"/>
</dbReference>
<accession>A0A5R9EJD0</accession>
<dbReference type="GO" id="GO:0000731">
    <property type="term" value="P:DNA synthesis involved in DNA repair"/>
    <property type="evidence" value="ECO:0007669"/>
    <property type="project" value="TreeGrafter"/>
</dbReference>
<keyword evidence="5 12" id="KW-0235">DNA replication</keyword>
<dbReference type="InterPro" id="IPR027417">
    <property type="entry name" value="P-loop_NTPase"/>
</dbReference>
<proteinExistence type="inferred from homology"/>
<evidence type="ECO:0000256" key="5">
    <source>
        <dbReference type="ARBA" id="ARBA00022705"/>
    </source>
</evidence>
<dbReference type="PANTHER" id="PTHR32182">
    <property type="entry name" value="DNA REPLICATION AND REPAIR PROTEIN RECF"/>
    <property type="match status" value="1"/>
</dbReference>
<dbReference type="InterPro" id="IPR018078">
    <property type="entry name" value="DNA-binding_RecF_CS"/>
</dbReference>
<evidence type="ECO:0000256" key="6">
    <source>
        <dbReference type="ARBA" id="ARBA00022741"/>
    </source>
</evidence>
<comment type="function">
    <text evidence="12 13">The RecF protein is involved in DNA metabolism; it is required for DNA replication and normal SOS inducibility. RecF binds preferentially to single-stranded, linear DNA. It also seems to bind ATP.</text>
</comment>
<gene>
    <name evidence="12 15" type="primary">recF</name>
    <name evidence="15" type="ORF">FEZ33_02210</name>
</gene>
<evidence type="ECO:0000256" key="8">
    <source>
        <dbReference type="ARBA" id="ARBA00022840"/>
    </source>
</evidence>
<dbReference type="PROSITE" id="PS00618">
    <property type="entry name" value="RECF_2"/>
    <property type="match status" value="1"/>
</dbReference>
<sequence length="373" mass="43190">MKVKQLQLKNYRNYELLDLTFNDGLTILTGENAQGKTNLLEAIFLLSMAKSHRTNHDNELIRWGESYAQVEATIETKNYDFPLSLSLGPKGKIAKVNYIEQAKLSHFIGKLNVVLFAPEDLQLIKGSPSLRRKFLDSELGQSHPVYLQALLDYNRILKQRNRYLKENGYKKQFDPVYFDVITDQLIEKAVEIITYRIEFVEALDELARPIHKSLSNQRDILSLEYKSSTSKLDYEQLDTLDQQFHRLYENSLEREKERGVTAYGPHRDDLYFSLNEKDAQNFASQGQQRTIVLSLKLAEIEWLNNRIGEYPILLLDDVLSELDDNRQHILMSQIEGKVQTFLTTATIKGLNLTQLEHAQILYVEDGQITEEGE</sequence>
<comment type="caution">
    <text evidence="15">The sequence shown here is derived from an EMBL/GenBank/DDBJ whole genome shotgun (WGS) entry which is preliminary data.</text>
</comment>
<dbReference type="Gene3D" id="1.20.1050.90">
    <property type="entry name" value="RecF/RecN/SMC, N-terminal domain"/>
    <property type="match status" value="1"/>
</dbReference>
<evidence type="ECO:0000256" key="10">
    <source>
        <dbReference type="ARBA" id="ARBA00023204"/>
    </source>
</evidence>
<keyword evidence="9 12" id="KW-0238">DNA-binding</keyword>
<comment type="subcellular location">
    <subcellularLocation>
        <location evidence="1 12 13">Cytoplasm</location>
    </subcellularLocation>
</comment>
<evidence type="ECO:0000256" key="13">
    <source>
        <dbReference type="RuleBase" id="RU000578"/>
    </source>
</evidence>
<evidence type="ECO:0000256" key="9">
    <source>
        <dbReference type="ARBA" id="ARBA00023125"/>
    </source>
</evidence>
<dbReference type="InterPro" id="IPR001238">
    <property type="entry name" value="DNA-binding_RecF"/>
</dbReference>
<evidence type="ECO:0000256" key="4">
    <source>
        <dbReference type="ARBA" id="ARBA00022490"/>
    </source>
</evidence>
<organism evidence="15 16">
    <name type="scientific">Ruoffia tabacinasalis</name>
    <dbReference type="NCBI Taxonomy" id="87458"/>
    <lineage>
        <taxon>Bacteria</taxon>
        <taxon>Bacillati</taxon>
        <taxon>Bacillota</taxon>
        <taxon>Bacilli</taxon>
        <taxon>Lactobacillales</taxon>
        <taxon>Aerococcaceae</taxon>
        <taxon>Ruoffia</taxon>
    </lineage>
</organism>
<dbReference type="CDD" id="cd03242">
    <property type="entry name" value="ABC_RecF"/>
    <property type="match status" value="1"/>
</dbReference>
<dbReference type="GO" id="GO:0005737">
    <property type="term" value="C:cytoplasm"/>
    <property type="evidence" value="ECO:0007669"/>
    <property type="project" value="UniProtKB-SubCell"/>
</dbReference>
<dbReference type="InterPro" id="IPR042174">
    <property type="entry name" value="RecF_2"/>
</dbReference>
<evidence type="ECO:0000256" key="11">
    <source>
        <dbReference type="ARBA" id="ARBA00023236"/>
    </source>
</evidence>
<evidence type="ECO:0000256" key="12">
    <source>
        <dbReference type="HAMAP-Rule" id="MF_00365"/>
    </source>
</evidence>
<evidence type="ECO:0000313" key="15">
    <source>
        <dbReference type="EMBL" id="TLQ49053.1"/>
    </source>
</evidence>
<feature type="binding site" evidence="12">
    <location>
        <begin position="30"/>
        <end position="37"/>
    </location>
    <ligand>
        <name>ATP</name>
        <dbReference type="ChEBI" id="CHEBI:30616"/>
    </ligand>
</feature>
<dbReference type="HAMAP" id="MF_00365">
    <property type="entry name" value="RecF"/>
    <property type="match status" value="1"/>
</dbReference>
<evidence type="ECO:0000256" key="2">
    <source>
        <dbReference type="ARBA" id="ARBA00008016"/>
    </source>
</evidence>
<evidence type="ECO:0000256" key="7">
    <source>
        <dbReference type="ARBA" id="ARBA00022763"/>
    </source>
</evidence>
<comment type="similarity">
    <text evidence="2 12 13">Belongs to the RecF family.</text>
</comment>
<dbReference type="Gene3D" id="3.40.50.300">
    <property type="entry name" value="P-loop containing nucleotide triphosphate hydrolases"/>
    <property type="match status" value="1"/>
</dbReference>
<dbReference type="PROSITE" id="PS00617">
    <property type="entry name" value="RECF_1"/>
    <property type="match status" value="1"/>
</dbReference>
<dbReference type="OrthoDB" id="9803889at2"/>
<dbReference type="PANTHER" id="PTHR32182:SF0">
    <property type="entry name" value="DNA REPLICATION AND REPAIR PROTEIN RECF"/>
    <property type="match status" value="1"/>
</dbReference>
<feature type="domain" description="RecF/RecN/SMC N-terminal" evidence="14">
    <location>
        <begin position="3"/>
        <end position="346"/>
    </location>
</feature>
<dbReference type="AlphaFoldDB" id="A0A5R9EJD0"/>
<dbReference type="SUPFAM" id="SSF52540">
    <property type="entry name" value="P-loop containing nucleoside triphosphate hydrolases"/>
    <property type="match status" value="1"/>
</dbReference>
<keyword evidence="6 12" id="KW-0547">Nucleotide-binding</keyword>
<dbReference type="GO" id="GO:0006260">
    <property type="term" value="P:DNA replication"/>
    <property type="evidence" value="ECO:0007669"/>
    <property type="project" value="UniProtKB-UniRule"/>
</dbReference>
<dbReference type="GO" id="GO:0005524">
    <property type="term" value="F:ATP binding"/>
    <property type="evidence" value="ECO:0007669"/>
    <property type="project" value="UniProtKB-UniRule"/>
</dbReference>
<evidence type="ECO:0000313" key="16">
    <source>
        <dbReference type="Proteomes" id="UP000306420"/>
    </source>
</evidence>
<dbReference type="Proteomes" id="UP000306420">
    <property type="component" value="Unassembled WGS sequence"/>
</dbReference>
<keyword evidence="10 12" id="KW-0234">DNA repair</keyword>
<name>A0A5R9EJD0_9LACT</name>
<dbReference type="GO" id="GO:0003697">
    <property type="term" value="F:single-stranded DNA binding"/>
    <property type="evidence" value="ECO:0007669"/>
    <property type="project" value="UniProtKB-UniRule"/>
</dbReference>
<keyword evidence="4 12" id="KW-0963">Cytoplasm</keyword>
<keyword evidence="8 12" id="KW-0067">ATP-binding</keyword>
<dbReference type="RefSeq" id="WP_138403763.1">
    <property type="nucleotide sequence ID" value="NZ_VBSP01000004.1"/>
</dbReference>
<keyword evidence="11 12" id="KW-0742">SOS response</keyword>
<evidence type="ECO:0000256" key="1">
    <source>
        <dbReference type="ARBA" id="ARBA00004496"/>
    </source>
</evidence>
<reference evidence="15 16" key="1">
    <citation type="submission" date="2019-05" db="EMBL/GenBank/DDBJ databases">
        <title>The metagenome of a microbial culture collection derived from dairy environment covers the genomic content of the human microbiome.</title>
        <authorList>
            <person name="Roder T."/>
            <person name="Wuthrich D."/>
            <person name="Sattari Z."/>
            <person name="Von Ah U."/>
            <person name="Bar C."/>
            <person name="Ronchi F."/>
            <person name="Macpherson A.J."/>
            <person name="Ganal-Vonarburg S.C."/>
            <person name="Bruggmann R."/>
            <person name="Vergeres G."/>
        </authorList>
    </citation>
    <scope>NUCLEOTIDE SEQUENCE [LARGE SCALE GENOMIC DNA]</scope>
    <source>
        <strain evidence="15 16">FAM 24227</strain>
    </source>
</reference>
<dbReference type="GO" id="GO:0009432">
    <property type="term" value="P:SOS response"/>
    <property type="evidence" value="ECO:0007669"/>
    <property type="project" value="UniProtKB-UniRule"/>
</dbReference>
<keyword evidence="7 12" id="KW-0227">DNA damage</keyword>
<protein>
    <recommendedName>
        <fullName evidence="3 12">DNA replication and repair protein RecF</fullName>
    </recommendedName>
</protein>